<accession>A0A0H4PCX5</accession>
<dbReference type="RefSeq" id="WP_053086651.1">
    <property type="nucleotide sequence ID" value="NZ_CP012040.1"/>
</dbReference>
<dbReference type="STRING" id="320787.CA2015_1240"/>
<feature type="domain" description="DSBA-like thioredoxin" evidence="1">
    <location>
        <begin position="4"/>
        <end position="203"/>
    </location>
</feature>
<name>A0A0H4PCX5_9BACT</name>
<reference evidence="2 3" key="1">
    <citation type="submission" date="2015-07" db="EMBL/GenBank/DDBJ databases">
        <authorList>
            <person name="Kim K.M."/>
        </authorList>
    </citation>
    <scope>NUCLEOTIDE SEQUENCE [LARGE SCALE GENOMIC DNA]</scope>
    <source>
        <strain evidence="2 3">KCTC 12363</strain>
    </source>
</reference>
<protein>
    <submittedName>
        <fullName evidence="2">2-hydroxychromene-2-carboxylate isomerase/DsbA-like thioredoxin domain protein</fullName>
    </submittedName>
</protein>
<evidence type="ECO:0000313" key="3">
    <source>
        <dbReference type="Proteomes" id="UP000036520"/>
    </source>
</evidence>
<dbReference type="InterPro" id="IPR036249">
    <property type="entry name" value="Thioredoxin-like_sf"/>
</dbReference>
<dbReference type="SUPFAM" id="SSF52833">
    <property type="entry name" value="Thioredoxin-like"/>
    <property type="match status" value="1"/>
</dbReference>
<evidence type="ECO:0000259" key="1">
    <source>
        <dbReference type="Pfam" id="PF01323"/>
    </source>
</evidence>
<sequence>MMKIEIWSDIVCPFCYIGKRRFENALAKFDKKDQIEVIYKSFQLNPEIKTDMDKSVVQYLSESKGVTLEKAREMTEYVTQQAGIEGLDYKMDKAVVANTFRSHRLLHLALAQGLQLEMKERLLKAYFIEGKNIDDVSILADLAKEVGITNAEETLKNDNFTDQVKRDLMESKQIGIQGVPFFVFNGKYGISGAQESKVFAEAIEQSFKEWEEDALQPKG</sequence>
<dbReference type="PATRIC" id="fig|320787.5.peg.1367"/>
<dbReference type="PANTHER" id="PTHR13887:SF41">
    <property type="entry name" value="THIOREDOXIN SUPERFAMILY PROTEIN"/>
    <property type="match status" value="1"/>
</dbReference>
<proteinExistence type="predicted"/>
<dbReference type="GO" id="GO:0016853">
    <property type="term" value="F:isomerase activity"/>
    <property type="evidence" value="ECO:0007669"/>
    <property type="project" value="UniProtKB-KW"/>
</dbReference>
<keyword evidence="2" id="KW-0413">Isomerase</keyword>
<keyword evidence="3" id="KW-1185">Reference proteome</keyword>
<dbReference type="GO" id="GO:0016491">
    <property type="term" value="F:oxidoreductase activity"/>
    <property type="evidence" value="ECO:0007669"/>
    <property type="project" value="InterPro"/>
</dbReference>
<dbReference type="KEGG" id="camu:CA2015_1240"/>
<dbReference type="Pfam" id="PF01323">
    <property type="entry name" value="DSBA"/>
    <property type="match status" value="1"/>
</dbReference>
<dbReference type="Gene3D" id="3.40.30.10">
    <property type="entry name" value="Glutaredoxin"/>
    <property type="match status" value="1"/>
</dbReference>
<dbReference type="InterPro" id="IPR001853">
    <property type="entry name" value="DSBA-like_thioredoxin_dom"/>
</dbReference>
<dbReference type="AlphaFoldDB" id="A0A0H4PCX5"/>
<dbReference type="EMBL" id="CP012040">
    <property type="protein sequence ID" value="AKP50688.1"/>
    <property type="molecule type" value="Genomic_DNA"/>
</dbReference>
<dbReference type="CDD" id="cd03024">
    <property type="entry name" value="DsbA_FrnE"/>
    <property type="match status" value="1"/>
</dbReference>
<organism evidence="2 3">
    <name type="scientific">Cyclobacterium amurskyense</name>
    <dbReference type="NCBI Taxonomy" id="320787"/>
    <lineage>
        <taxon>Bacteria</taxon>
        <taxon>Pseudomonadati</taxon>
        <taxon>Bacteroidota</taxon>
        <taxon>Cytophagia</taxon>
        <taxon>Cytophagales</taxon>
        <taxon>Cyclobacteriaceae</taxon>
        <taxon>Cyclobacterium</taxon>
    </lineage>
</organism>
<gene>
    <name evidence="2" type="ORF">CA2015_1240</name>
</gene>
<dbReference type="PANTHER" id="PTHR13887">
    <property type="entry name" value="GLUTATHIONE S-TRANSFERASE KAPPA"/>
    <property type="match status" value="1"/>
</dbReference>
<evidence type="ECO:0000313" key="2">
    <source>
        <dbReference type="EMBL" id="AKP50688.1"/>
    </source>
</evidence>
<dbReference type="Proteomes" id="UP000036520">
    <property type="component" value="Chromosome"/>
</dbReference>